<dbReference type="Gene3D" id="3.30.110.170">
    <property type="entry name" value="Protein of unknown function (DUF541), domain 1"/>
    <property type="match status" value="1"/>
</dbReference>
<dbReference type="Pfam" id="PF04402">
    <property type="entry name" value="SIMPL"/>
    <property type="match status" value="1"/>
</dbReference>
<evidence type="ECO:0000256" key="1">
    <source>
        <dbReference type="SAM" id="SignalP"/>
    </source>
</evidence>
<sequence length="235" mass="24435">MVRMLAAAAMIAAVPIAAAAQEAVPVAIVDGTLLDVVAEGQASRVPDIATIRAGVVTQAATAAGALSANAAQMTRVLAALKAAGVAERDVQTATISLSPQYRYAENQPPVITGYQASNSVAVKFRDIARSGAILDALVRQGANQIDGPNLSIDQLESAQDEARTDAVKRARARAELYAKALGMRVERLVSLSEGDGGMPGPVPVMMVRAQAKDATQVVPGEQQVGINLRVRFLLK</sequence>
<organism evidence="2 3">
    <name type="scientific">Sphingomonas tagetis</name>
    <dbReference type="NCBI Taxonomy" id="2949092"/>
    <lineage>
        <taxon>Bacteria</taxon>
        <taxon>Pseudomonadati</taxon>
        <taxon>Pseudomonadota</taxon>
        <taxon>Alphaproteobacteria</taxon>
        <taxon>Sphingomonadales</taxon>
        <taxon>Sphingomonadaceae</taxon>
        <taxon>Sphingomonas</taxon>
    </lineage>
</organism>
<name>A0A9X2HM10_9SPHN</name>
<evidence type="ECO:0000313" key="3">
    <source>
        <dbReference type="Proteomes" id="UP001139451"/>
    </source>
</evidence>
<dbReference type="GO" id="GO:0006974">
    <property type="term" value="P:DNA damage response"/>
    <property type="evidence" value="ECO:0007669"/>
    <property type="project" value="TreeGrafter"/>
</dbReference>
<reference evidence="2" key="1">
    <citation type="submission" date="2022-05" db="EMBL/GenBank/DDBJ databases">
        <title>Sphingomonas sp. strain MG17 Genome sequencing and assembly.</title>
        <authorList>
            <person name="Kim I."/>
        </authorList>
    </citation>
    <scope>NUCLEOTIDE SEQUENCE</scope>
    <source>
        <strain evidence="2">MG17</strain>
    </source>
</reference>
<dbReference type="PANTHER" id="PTHR34387:SF1">
    <property type="entry name" value="PERIPLASMIC IMMUNOGENIC PROTEIN"/>
    <property type="match status" value="1"/>
</dbReference>
<gene>
    <name evidence="2" type="ORF">M9978_16785</name>
</gene>
<evidence type="ECO:0000313" key="2">
    <source>
        <dbReference type="EMBL" id="MCP3732082.1"/>
    </source>
</evidence>
<dbReference type="RefSeq" id="WP_254295203.1">
    <property type="nucleotide sequence ID" value="NZ_JAMLDX010000014.1"/>
</dbReference>
<keyword evidence="1" id="KW-0732">Signal</keyword>
<dbReference type="Gene3D" id="3.30.70.2970">
    <property type="entry name" value="Protein of unknown function (DUF541), domain 2"/>
    <property type="match status" value="1"/>
</dbReference>
<dbReference type="Proteomes" id="UP001139451">
    <property type="component" value="Unassembled WGS sequence"/>
</dbReference>
<accession>A0A9X2HM10</accession>
<protein>
    <submittedName>
        <fullName evidence="2">SIMPL domain-containing protein</fullName>
    </submittedName>
</protein>
<keyword evidence="3" id="KW-1185">Reference proteome</keyword>
<proteinExistence type="predicted"/>
<dbReference type="InterPro" id="IPR007497">
    <property type="entry name" value="SIMPL/DUF541"/>
</dbReference>
<feature type="chain" id="PRO_5040759997" evidence="1">
    <location>
        <begin position="20"/>
        <end position="235"/>
    </location>
</feature>
<dbReference type="AlphaFoldDB" id="A0A9X2HM10"/>
<dbReference type="PANTHER" id="PTHR34387">
    <property type="entry name" value="SLR1258 PROTEIN"/>
    <property type="match status" value="1"/>
</dbReference>
<feature type="signal peptide" evidence="1">
    <location>
        <begin position="1"/>
        <end position="19"/>
    </location>
</feature>
<comment type="caution">
    <text evidence="2">The sequence shown here is derived from an EMBL/GenBank/DDBJ whole genome shotgun (WGS) entry which is preliminary data.</text>
</comment>
<dbReference type="InterPro" id="IPR052022">
    <property type="entry name" value="26kDa_periplasmic_antigen"/>
</dbReference>
<dbReference type="EMBL" id="JAMLDX010000014">
    <property type="protein sequence ID" value="MCP3732082.1"/>
    <property type="molecule type" value="Genomic_DNA"/>
</dbReference>